<dbReference type="EMBL" id="CAJVPL010002976">
    <property type="protein sequence ID" value="CAG8623660.1"/>
    <property type="molecule type" value="Genomic_DNA"/>
</dbReference>
<gene>
    <name evidence="1" type="ORF">AGERDE_LOCUS10180</name>
</gene>
<dbReference type="AlphaFoldDB" id="A0A9N9GPD9"/>
<accession>A0A9N9GPD9</accession>
<protein>
    <submittedName>
        <fullName evidence="1">4504_t:CDS:1</fullName>
    </submittedName>
</protein>
<comment type="caution">
    <text evidence="1">The sequence shown here is derived from an EMBL/GenBank/DDBJ whole genome shotgun (WGS) entry which is preliminary data.</text>
</comment>
<proteinExistence type="predicted"/>
<organism evidence="1 2">
    <name type="scientific">Ambispora gerdemannii</name>
    <dbReference type="NCBI Taxonomy" id="144530"/>
    <lineage>
        <taxon>Eukaryota</taxon>
        <taxon>Fungi</taxon>
        <taxon>Fungi incertae sedis</taxon>
        <taxon>Mucoromycota</taxon>
        <taxon>Glomeromycotina</taxon>
        <taxon>Glomeromycetes</taxon>
        <taxon>Archaeosporales</taxon>
        <taxon>Ambisporaceae</taxon>
        <taxon>Ambispora</taxon>
    </lineage>
</organism>
<reference evidence="1" key="1">
    <citation type="submission" date="2021-06" db="EMBL/GenBank/DDBJ databases">
        <authorList>
            <person name="Kallberg Y."/>
            <person name="Tangrot J."/>
            <person name="Rosling A."/>
        </authorList>
    </citation>
    <scope>NUCLEOTIDE SEQUENCE</scope>
    <source>
        <strain evidence="1">MT106</strain>
    </source>
</reference>
<dbReference type="Proteomes" id="UP000789831">
    <property type="component" value="Unassembled WGS sequence"/>
</dbReference>
<sequence>MAEQVNINMLDVCELGEQKNRKPSPKDVQTSQEALHLLNLLIIKELANSANLPRSWVALKVPLQKLIIKEMMLRGKQSKGNKCTSSSFVWKKE</sequence>
<evidence type="ECO:0000313" key="2">
    <source>
        <dbReference type="Proteomes" id="UP000789831"/>
    </source>
</evidence>
<evidence type="ECO:0000313" key="1">
    <source>
        <dbReference type="EMBL" id="CAG8623660.1"/>
    </source>
</evidence>
<name>A0A9N9GPD9_9GLOM</name>
<keyword evidence="2" id="KW-1185">Reference proteome</keyword>